<evidence type="ECO:0000313" key="3">
    <source>
        <dbReference type="Proteomes" id="UP000076925"/>
    </source>
</evidence>
<evidence type="ECO:0000259" key="1">
    <source>
        <dbReference type="Pfam" id="PF01832"/>
    </source>
</evidence>
<comment type="caution">
    <text evidence="2">The sequence shown here is derived from an EMBL/GenBank/DDBJ whole genome shotgun (WGS) entry which is preliminary data.</text>
</comment>
<dbReference type="Proteomes" id="UP000076925">
    <property type="component" value="Unassembled WGS sequence"/>
</dbReference>
<dbReference type="STRING" id="128403.WA1_45730"/>
<dbReference type="GO" id="GO:0004040">
    <property type="term" value="F:amidase activity"/>
    <property type="evidence" value="ECO:0007669"/>
    <property type="project" value="InterPro"/>
</dbReference>
<proteinExistence type="predicted"/>
<reference evidence="2 3" key="1">
    <citation type="journal article" date="2013" name="Genome Biol. Evol.">
        <title>Genomes of Stigonematalean cyanobacteria (subsection V) and the evolution of oxygenic photosynthesis from prokaryotes to plastids.</title>
        <authorList>
            <person name="Dagan T."/>
            <person name="Roettger M."/>
            <person name="Stucken K."/>
            <person name="Landan G."/>
            <person name="Koch R."/>
            <person name="Major P."/>
            <person name="Gould S.B."/>
            <person name="Goremykin V.V."/>
            <person name="Rippka R."/>
            <person name="Tandeau de Marsac N."/>
            <person name="Gugger M."/>
            <person name="Lockhart P.J."/>
            <person name="Allen J.F."/>
            <person name="Brune I."/>
            <person name="Maus I."/>
            <person name="Puhler A."/>
            <person name="Martin W.F."/>
        </authorList>
    </citation>
    <scope>NUCLEOTIDE SEQUENCE [LARGE SCALE GENOMIC DNA]</scope>
    <source>
        <strain evidence="2 3">PCC 7110</strain>
    </source>
</reference>
<sequence>MCLETGFLRFHGDVQPSQNNFCGLGAIGGGVKGASFPDIQTGIKAHIQHLKAYASTESVKYSKIVDPRFSLVERGIAPLATNLSGRWARDPEYGTKILALTKRLLEIV</sequence>
<dbReference type="Pfam" id="PF01832">
    <property type="entry name" value="Glucosaminidase"/>
    <property type="match status" value="1"/>
</dbReference>
<gene>
    <name evidence="2" type="ORF">WA1_45730</name>
</gene>
<dbReference type="AlphaFoldDB" id="A0A139WWZ2"/>
<organism evidence="2 3">
    <name type="scientific">Scytonema hofmannii PCC 7110</name>
    <dbReference type="NCBI Taxonomy" id="128403"/>
    <lineage>
        <taxon>Bacteria</taxon>
        <taxon>Bacillati</taxon>
        <taxon>Cyanobacteriota</taxon>
        <taxon>Cyanophyceae</taxon>
        <taxon>Nostocales</taxon>
        <taxon>Scytonemataceae</taxon>
        <taxon>Scytonema</taxon>
    </lineage>
</organism>
<dbReference type="OrthoDB" id="9763643at2"/>
<name>A0A139WWZ2_9CYAN</name>
<dbReference type="InterPro" id="IPR002901">
    <property type="entry name" value="MGlyc_endo_b_GlcNAc-like_dom"/>
</dbReference>
<evidence type="ECO:0000313" key="2">
    <source>
        <dbReference type="EMBL" id="KYC36955.1"/>
    </source>
</evidence>
<dbReference type="EMBL" id="ANNX02000047">
    <property type="protein sequence ID" value="KYC36955.1"/>
    <property type="molecule type" value="Genomic_DNA"/>
</dbReference>
<protein>
    <recommendedName>
        <fullName evidence="1">Mannosyl-glycoprotein endo-beta-N-acetylglucosamidase-like domain-containing protein</fullName>
    </recommendedName>
</protein>
<feature type="domain" description="Mannosyl-glycoprotein endo-beta-N-acetylglucosamidase-like" evidence="1">
    <location>
        <begin position="1"/>
        <end position="104"/>
    </location>
</feature>
<keyword evidence="3" id="KW-1185">Reference proteome</keyword>
<accession>A0A139WWZ2</accession>